<gene>
    <name evidence="3" type="ORF">AVDCRST_MAG30-1330</name>
</gene>
<sequence length="137" mass="14621">MTLHRLIDQYLRDDAGTPLGTGMPSGRPLRADGQSHYEAWQALLRRDPCAYCGAAAAGTVDHVEPRSRPARGLGETAHAWLNLAGACTACNGAKRDLDLLVFLQRRGGGSGRRGRSRRRGPGGSRRAVASLAGECRS</sequence>
<dbReference type="InterPro" id="IPR003615">
    <property type="entry name" value="HNH_nuc"/>
</dbReference>
<name>A0A6J4S5W9_9ACTN</name>
<feature type="domain" description="HNH nuclease" evidence="2">
    <location>
        <begin position="38"/>
        <end position="92"/>
    </location>
</feature>
<dbReference type="InterPro" id="IPR002711">
    <property type="entry name" value="HNH"/>
</dbReference>
<dbReference type="SMART" id="SM00507">
    <property type="entry name" value="HNHc"/>
    <property type="match status" value="1"/>
</dbReference>
<evidence type="ECO:0000256" key="1">
    <source>
        <dbReference type="SAM" id="MobiDB-lite"/>
    </source>
</evidence>
<dbReference type="AlphaFoldDB" id="A0A6J4S5W9"/>
<dbReference type="Gene3D" id="1.10.30.50">
    <property type="match status" value="1"/>
</dbReference>
<reference evidence="3" key="1">
    <citation type="submission" date="2020-02" db="EMBL/GenBank/DDBJ databases">
        <authorList>
            <person name="Meier V. D."/>
        </authorList>
    </citation>
    <scope>NUCLEOTIDE SEQUENCE</scope>
    <source>
        <strain evidence="3">AVDCRST_MAG30</strain>
    </source>
</reference>
<accession>A0A6J4S5W9</accession>
<proteinExistence type="predicted"/>
<dbReference type="GO" id="GO:0003676">
    <property type="term" value="F:nucleic acid binding"/>
    <property type="evidence" value="ECO:0007669"/>
    <property type="project" value="InterPro"/>
</dbReference>
<evidence type="ECO:0000259" key="2">
    <source>
        <dbReference type="SMART" id="SM00507"/>
    </source>
</evidence>
<protein>
    <recommendedName>
        <fullName evidence="2">HNH nuclease domain-containing protein</fullName>
    </recommendedName>
</protein>
<organism evidence="3">
    <name type="scientific">uncultured Solirubrobacteraceae bacterium</name>
    <dbReference type="NCBI Taxonomy" id="1162706"/>
    <lineage>
        <taxon>Bacteria</taxon>
        <taxon>Bacillati</taxon>
        <taxon>Actinomycetota</taxon>
        <taxon>Thermoleophilia</taxon>
        <taxon>Solirubrobacterales</taxon>
        <taxon>Solirubrobacteraceae</taxon>
        <taxon>environmental samples</taxon>
    </lineage>
</organism>
<dbReference type="Pfam" id="PF01844">
    <property type="entry name" value="HNH"/>
    <property type="match status" value="1"/>
</dbReference>
<evidence type="ECO:0000313" key="3">
    <source>
        <dbReference type="EMBL" id="CAA9490394.1"/>
    </source>
</evidence>
<dbReference type="GO" id="GO:0008270">
    <property type="term" value="F:zinc ion binding"/>
    <property type="evidence" value="ECO:0007669"/>
    <property type="project" value="InterPro"/>
</dbReference>
<dbReference type="EMBL" id="CADCVS010000193">
    <property type="protein sequence ID" value="CAA9490394.1"/>
    <property type="molecule type" value="Genomic_DNA"/>
</dbReference>
<feature type="region of interest" description="Disordered" evidence="1">
    <location>
        <begin position="106"/>
        <end position="137"/>
    </location>
</feature>
<dbReference type="GO" id="GO:0004519">
    <property type="term" value="F:endonuclease activity"/>
    <property type="evidence" value="ECO:0007669"/>
    <property type="project" value="InterPro"/>
</dbReference>